<dbReference type="STRING" id="266892.SAMN04488054_1016"/>
<dbReference type="Proteomes" id="UP000199668">
    <property type="component" value="Unassembled WGS sequence"/>
</dbReference>
<keyword evidence="3" id="KW-1185">Reference proteome</keyword>
<organism evidence="2 3">
    <name type="scientific">Salibacterium qingdaonense</name>
    <dbReference type="NCBI Taxonomy" id="266892"/>
    <lineage>
        <taxon>Bacteria</taxon>
        <taxon>Bacillati</taxon>
        <taxon>Bacillota</taxon>
        <taxon>Bacilli</taxon>
        <taxon>Bacillales</taxon>
        <taxon>Bacillaceae</taxon>
    </lineage>
</organism>
<dbReference type="RefSeq" id="WP_177195361.1">
    <property type="nucleotide sequence ID" value="NZ_FOTY01000001.1"/>
</dbReference>
<dbReference type="InterPro" id="IPR026369">
    <property type="entry name" value="CxxC_20_CxxC"/>
</dbReference>
<name>A0A1I4HTI8_9BACI</name>
<reference evidence="2 3" key="1">
    <citation type="submission" date="2016-10" db="EMBL/GenBank/DDBJ databases">
        <authorList>
            <person name="de Groot N.N."/>
        </authorList>
    </citation>
    <scope>NUCLEOTIDE SEQUENCE [LARGE SCALE GENOMIC DNA]</scope>
    <source>
        <strain evidence="2 3">CGMCC 1.6134</strain>
    </source>
</reference>
<evidence type="ECO:0000313" key="3">
    <source>
        <dbReference type="Proteomes" id="UP000199668"/>
    </source>
</evidence>
<gene>
    <name evidence="2" type="ORF">SAMN04488054_1016</name>
</gene>
<protein>
    <submittedName>
        <fullName evidence="2">Cxxc_20_cxxc protein</fullName>
    </submittedName>
</protein>
<evidence type="ECO:0000256" key="1">
    <source>
        <dbReference type="SAM" id="Phobius"/>
    </source>
</evidence>
<dbReference type="EMBL" id="FOTY01000001">
    <property type="protein sequence ID" value="SFL45462.1"/>
    <property type="molecule type" value="Genomic_DNA"/>
</dbReference>
<feature type="transmembrane region" description="Helical" evidence="1">
    <location>
        <begin position="65"/>
        <end position="87"/>
    </location>
</feature>
<feature type="transmembrane region" description="Helical" evidence="1">
    <location>
        <begin position="41"/>
        <end position="59"/>
    </location>
</feature>
<accession>A0A1I4HTI8</accession>
<evidence type="ECO:0000313" key="2">
    <source>
        <dbReference type="EMBL" id="SFL45462.1"/>
    </source>
</evidence>
<dbReference type="AlphaFoldDB" id="A0A1I4HTI8"/>
<keyword evidence="1" id="KW-1133">Transmembrane helix</keyword>
<sequence length="96" mass="11019">MPKCQTCGETWNWKESYFYEHGKSCPYCGTKQYADRQSRNMQMMLLLLITLPVLLPAFLDLSLPVTFSVLLGAFLLCSAVYPFLLRLSSKEEGTKR</sequence>
<dbReference type="NCBIfam" id="TIGR04104">
    <property type="entry name" value="cxxc_20_cxxc"/>
    <property type="match status" value="1"/>
</dbReference>
<keyword evidence="1" id="KW-0472">Membrane</keyword>
<keyword evidence="1" id="KW-0812">Transmembrane</keyword>
<proteinExistence type="predicted"/>